<reference evidence="2 3" key="1">
    <citation type="submission" date="2024-09" db="EMBL/GenBank/DDBJ databases">
        <authorList>
            <person name="Lee S.D."/>
        </authorList>
    </citation>
    <scope>NUCLEOTIDE SEQUENCE [LARGE SCALE GENOMIC DNA]</scope>
    <source>
        <strain evidence="2 3">N1-1</strain>
    </source>
</reference>
<dbReference type="SFLD" id="SFLDG01129">
    <property type="entry name" value="C1.5:_HAD__Beta-PGM__Phosphata"/>
    <property type="match status" value="1"/>
</dbReference>
<accession>A0ABV6V3F0</accession>
<dbReference type="InterPro" id="IPR051806">
    <property type="entry name" value="HAD-like_SPP"/>
</dbReference>
<dbReference type="Gene3D" id="1.10.150.240">
    <property type="entry name" value="Putative phosphatase, domain 2"/>
    <property type="match status" value="1"/>
</dbReference>
<dbReference type="InterPro" id="IPR023198">
    <property type="entry name" value="PGP-like_dom2"/>
</dbReference>
<dbReference type="GO" id="GO:0016787">
    <property type="term" value="F:hydrolase activity"/>
    <property type="evidence" value="ECO:0007669"/>
    <property type="project" value="UniProtKB-KW"/>
</dbReference>
<protein>
    <submittedName>
        <fullName evidence="2">HAD family hydrolase</fullName>
    </submittedName>
</protein>
<dbReference type="Proteomes" id="UP001592582">
    <property type="component" value="Unassembled WGS sequence"/>
</dbReference>
<dbReference type="InterPro" id="IPR036412">
    <property type="entry name" value="HAD-like_sf"/>
</dbReference>
<dbReference type="SUPFAM" id="SSF56784">
    <property type="entry name" value="HAD-like"/>
    <property type="match status" value="1"/>
</dbReference>
<dbReference type="InterPro" id="IPR006439">
    <property type="entry name" value="HAD-SF_hydro_IA"/>
</dbReference>
<dbReference type="EMBL" id="JBHEZX010000001">
    <property type="protein sequence ID" value="MFC1408236.1"/>
    <property type="molecule type" value="Genomic_DNA"/>
</dbReference>
<sequence>MPSLNAVLFDMDGTLVDTEGLWWEAAELEAARLGLALGEQDRPFVLGCAVQDTAEHLLRRSAQQVSPTALAAALDRRFTALVRDGVVPLPGALDLLDRLNAAGVSTGLVSASPRQVVDPVLDVLGRHRFSVSRAAGETPRTKPAADPYLAAAAALGVPPDSCVAVEDSPTGIASAEAAGCAVVAVPSFLPVRSAPGRTVVRSLLEVDLPLLRRAVTAGAAAVNRQSFDHSLTGDGGGPAADWGPSR</sequence>
<organism evidence="2 3">
    <name type="scientific">Streptacidiphilus alkalitolerans</name>
    <dbReference type="NCBI Taxonomy" id="3342712"/>
    <lineage>
        <taxon>Bacteria</taxon>
        <taxon>Bacillati</taxon>
        <taxon>Actinomycetota</taxon>
        <taxon>Actinomycetes</taxon>
        <taxon>Kitasatosporales</taxon>
        <taxon>Streptomycetaceae</taxon>
        <taxon>Streptacidiphilus</taxon>
    </lineage>
</organism>
<dbReference type="NCBIfam" id="TIGR01509">
    <property type="entry name" value="HAD-SF-IA-v3"/>
    <property type="match status" value="1"/>
</dbReference>
<comment type="caution">
    <text evidence="2">The sequence shown here is derived from an EMBL/GenBank/DDBJ whole genome shotgun (WGS) entry which is preliminary data.</text>
</comment>
<dbReference type="Pfam" id="PF00702">
    <property type="entry name" value="Hydrolase"/>
    <property type="match status" value="1"/>
</dbReference>
<dbReference type="CDD" id="cd07505">
    <property type="entry name" value="HAD_BPGM-like"/>
    <property type="match status" value="1"/>
</dbReference>
<dbReference type="SFLD" id="SFLDS00003">
    <property type="entry name" value="Haloacid_Dehalogenase"/>
    <property type="match status" value="1"/>
</dbReference>
<keyword evidence="2" id="KW-0378">Hydrolase</keyword>
<keyword evidence="3" id="KW-1185">Reference proteome</keyword>
<gene>
    <name evidence="2" type="ORF">ACEZDG_02960</name>
</gene>
<feature type="region of interest" description="Disordered" evidence="1">
    <location>
        <begin position="227"/>
        <end position="246"/>
    </location>
</feature>
<evidence type="ECO:0000313" key="2">
    <source>
        <dbReference type="EMBL" id="MFC1408236.1"/>
    </source>
</evidence>
<dbReference type="InterPro" id="IPR023214">
    <property type="entry name" value="HAD_sf"/>
</dbReference>
<evidence type="ECO:0000313" key="3">
    <source>
        <dbReference type="Proteomes" id="UP001592582"/>
    </source>
</evidence>
<dbReference type="PANTHER" id="PTHR43481">
    <property type="entry name" value="FRUCTOSE-1-PHOSPHATE PHOSPHATASE"/>
    <property type="match status" value="1"/>
</dbReference>
<dbReference type="RefSeq" id="WP_380501875.1">
    <property type="nucleotide sequence ID" value="NZ_JBHEZX010000001.1"/>
</dbReference>
<name>A0ABV6V3F0_9ACTN</name>
<dbReference type="Gene3D" id="3.40.50.1000">
    <property type="entry name" value="HAD superfamily/HAD-like"/>
    <property type="match status" value="1"/>
</dbReference>
<proteinExistence type="predicted"/>
<dbReference type="PANTHER" id="PTHR43481:SF4">
    <property type="entry name" value="GLYCEROL-1-PHOSPHATE PHOSPHOHYDROLASE 1-RELATED"/>
    <property type="match status" value="1"/>
</dbReference>
<evidence type="ECO:0000256" key="1">
    <source>
        <dbReference type="SAM" id="MobiDB-lite"/>
    </source>
</evidence>